<name>A0A139WKX8_TRICA</name>
<dbReference type="EMBL" id="KQ971322">
    <property type="protein sequence ID" value="KYB28602.1"/>
    <property type="molecule type" value="Genomic_DNA"/>
</dbReference>
<dbReference type="InParanoid" id="A0A139WKX8"/>
<organism evidence="1 2">
    <name type="scientific">Tribolium castaneum</name>
    <name type="common">Red flour beetle</name>
    <dbReference type="NCBI Taxonomy" id="7070"/>
    <lineage>
        <taxon>Eukaryota</taxon>
        <taxon>Metazoa</taxon>
        <taxon>Ecdysozoa</taxon>
        <taxon>Arthropoda</taxon>
        <taxon>Hexapoda</taxon>
        <taxon>Insecta</taxon>
        <taxon>Pterygota</taxon>
        <taxon>Neoptera</taxon>
        <taxon>Endopterygota</taxon>
        <taxon>Coleoptera</taxon>
        <taxon>Polyphaga</taxon>
        <taxon>Cucujiformia</taxon>
        <taxon>Tenebrionidae</taxon>
        <taxon>Tenebrionidae incertae sedis</taxon>
        <taxon>Tribolium</taxon>
    </lineage>
</organism>
<reference evidence="1 2" key="2">
    <citation type="journal article" date="2010" name="Nucleic Acids Res.">
        <title>BeetleBase in 2010: revisions to provide comprehensive genomic information for Tribolium castaneum.</title>
        <authorList>
            <person name="Kim H.S."/>
            <person name="Murphy T."/>
            <person name="Xia J."/>
            <person name="Caragea D."/>
            <person name="Park Y."/>
            <person name="Beeman R.W."/>
            <person name="Lorenzen M.D."/>
            <person name="Butcher S."/>
            <person name="Manak J.R."/>
            <person name="Brown S.J."/>
        </authorList>
    </citation>
    <scope>GENOME REANNOTATION</scope>
    <source>
        <strain evidence="1 2">Georgia GA2</strain>
    </source>
</reference>
<protein>
    <submittedName>
        <fullName evidence="1">Uncharacterized protein</fullName>
    </submittedName>
</protein>
<proteinExistence type="predicted"/>
<evidence type="ECO:0000313" key="1">
    <source>
        <dbReference type="EMBL" id="KYB28602.1"/>
    </source>
</evidence>
<accession>A0A139WKX8</accession>
<evidence type="ECO:0000313" key="2">
    <source>
        <dbReference type="Proteomes" id="UP000007266"/>
    </source>
</evidence>
<gene>
    <name evidence="1" type="primary">AUGUSTUS-3.0.2_32490</name>
    <name evidence="1" type="ORF">TcasGA2_TC032490</name>
</gene>
<dbReference type="Proteomes" id="UP000007266">
    <property type="component" value="Linkage group 3"/>
</dbReference>
<sequence>MLRQSRGIIVRRRPTLPLPEALLHFRRLGSVPKSEFSRSGLDPGLVRTAPGAQDGWKTRFAYHVRECGLPAGDRASVVFALHANPPNEVHLRKVDANNNGRIARINVYGK</sequence>
<dbReference type="AlphaFoldDB" id="A0A139WKX8"/>
<keyword evidence="2" id="KW-1185">Reference proteome</keyword>
<reference evidence="1 2" key="1">
    <citation type="journal article" date="2008" name="Nature">
        <title>The genome of the model beetle and pest Tribolium castaneum.</title>
        <authorList>
            <consortium name="Tribolium Genome Sequencing Consortium"/>
            <person name="Richards S."/>
            <person name="Gibbs R.A."/>
            <person name="Weinstock G.M."/>
            <person name="Brown S.J."/>
            <person name="Denell R."/>
            <person name="Beeman R.W."/>
            <person name="Gibbs R."/>
            <person name="Beeman R.W."/>
            <person name="Brown S.J."/>
            <person name="Bucher G."/>
            <person name="Friedrich M."/>
            <person name="Grimmelikhuijzen C.J."/>
            <person name="Klingler M."/>
            <person name="Lorenzen M."/>
            <person name="Richards S."/>
            <person name="Roth S."/>
            <person name="Schroder R."/>
            <person name="Tautz D."/>
            <person name="Zdobnov E.M."/>
            <person name="Muzny D."/>
            <person name="Gibbs R.A."/>
            <person name="Weinstock G.M."/>
            <person name="Attaway T."/>
            <person name="Bell S."/>
            <person name="Buhay C.J."/>
            <person name="Chandrabose M.N."/>
            <person name="Chavez D."/>
            <person name="Clerk-Blankenburg K.P."/>
            <person name="Cree A."/>
            <person name="Dao M."/>
            <person name="Davis C."/>
            <person name="Chacko J."/>
            <person name="Dinh H."/>
            <person name="Dugan-Rocha S."/>
            <person name="Fowler G."/>
            <person name="Garner T.T."/>
            <person name="Garnes J."/>
            <person name="Gnirke A."/>
            <person name="Hawes A."/>
            <person name="Hernandez J."/>
            <person name="Hines S."/>
            <person name="Holder M."/>
            <person name="Hume J."/>
            <person name="Jhangiani S.N."/>
            <person name="Joshi V."/>
            <person name="Khan Z.M."/>
            <person name="Jackson L."/>
            <person name="Kovar C."/>
            <person name="Kowis A."/>
            <person name="Lee S."/>
            <person name="Lewis L.R."/>
            <person name="Margolis J."/>
            <person name="Morgan M."/>
            <person name="Nazareth L.V."/>
            <person name="Nguyen N."/>
            <person name="Okwuonu G."/>
            <person name="Parker D."/>
            <person name="Richards S."/>
            <person name="Ruiz S.J."/>
            <person name="Santibanez J."/>
            <person name="Savard J."/>
            <person name="Scherer S.E."/>
            <person name="Schneider B."/>
            <person name="Sodergren E."/>
            <person name="Tautz D."/>
            <person name="Vattahil S."/>
            <person name="Villasana D."/>
            <person name="White C.S."/>
            <person name="Wright R."/>
            <person name="Park Y."/>
            <person name="Beeman R.W."/>
            <person name="Lord J."/>
            <person name="Oppert B."/>
            <person name="Lorenzen M."/>
            <person name="Brown S."/>
            <person name="Wang L."/>
            <person name="Savard J."/>
            <person name="Tautz D."/>
            <person name="Richards S."/>
            <person name="Weinstock G."/>
            <person name="Gibbs R.A."/>
            <person name="Liu Y."/>
            <person name="Worley K."/>
            <person name="Weinstock G."/>
            <person name="Elsik C.G."/>
            <person name="Reese J.T."/>
            <person name="Elhaik E."/>
            <person name="Landan G."/>
            <person name="Graur D."/>
            <person name="Arensburger P."/>
            <person name="Atkinson P."/>
            <person name="Beeman R.W."/>
            <person name="Beidler J."/>
            <person name="Brown S.J."/>
            <person name="Demuth J.P."/>
            <person name="Drury D.W."/>
            <person name="Du Y.Z."/>
            <person name="Fujiwara H."/>
            <person name="Lorenzen M."/>
            <person name="Maselli V."/>
            <person name="Osanai M."/>
            <person name="Park Y."/>
            <person name="Robertson H.M."/>
            <person name="Tu Z."/>
            <person name="Wang J.J."/>
            <person name="Wang S."/>
            <person name="Richards S."/>
            <person name="Song H."/>
            <person name="Zhang L."/>
            <person name="Sodergren E."/>
            <person name="Werner D."/>
            <person name="Stanke M."/>
            <person name="Morgenstern B."/>
            <person name="Solovyev V."/>
            <person name="Kosarev P."/>
            <person name="Brown G."/>
            <person name="Chen H.C."/>
            <person name="Ermolaeva O."/>
            <person name="Hlavina W."/>
            <person name="Kapustin Y."/>
            <person name="Kiryutin B."/>
            <person name="Kitts P."/>
            <person name="Maglott D."/>
            <person name="Pruitt K."/>
            <person name="Sapojnikov V."/>
            <person name="Souvorov A."/>
            <person name="Mackey A.J."/>
            <person name="Waterhouse R.M."/>
            <person name="Wyder S."/>
            <person name="Zdobnov E.M."/>
            <person name="Zdobnov E.M."/>
            <person name="Wyder S."/>
            <person name="Kriventseva E.V."/>
            <person name="Kadowaki T."/>
            <person name="Bork P."/>
            <person name="Aranda M."/>
            <person name="Bao R."/>
            <person name="Beermann A."/>
            <person name="Berns N."/>
            <person name="Bolognesi R."/>
            <person name="Bonneton F."/>
            <person name="Bopp D."/>
            <person name="Brown S.J."/>
            <person name="Bucher G."/>
            <person name="Butts T."/>
            <person name="Chaumot A."/>
            <person name="Denell R.E."/>
            <person name="Ferrier D.E."/>
            <person name="Friedrich M."/>
            <person name="Gordon C.M."/>
            <person name="Jindra M."/>
            <person name="Klingler M."/>
            <person name="Lan Q."/>
            <person name="Lattorff H.M."/>
            <person name="Laudet V."/>
            <person name="von Levetsow C."/>
            <person name="Liu Z."/>
            <person name="Lutz R."/>
            <person name="Lynch J.A."/>
            <person name="da Fonseca R.N."/>
            <person name="Posnien N."/>
            <person name="Reuter R."/>
            <person name="Roth S."/>
            <person name="Savard J."/>
            <person name="Schinko J.B."/>
            <person name="Schmitt C."/>
            <person name="Schoppmeier M."/>
            <person name="Schroder R."/>
            <person name="Shippy T.D."/>
            <person name="Simonnet F."/>
            <person name="Marques-Souza H."/>
            <person name="Tautz D."/>
            <person name="Tomoyasu Y."/>
            <person name="Trauner J."/>
            <person name="Van der Zee M."/>
            <person name="Vervoort M."/>
            <person name="Wittkopp N."/>
            <person name="Wimmer E.A."/>
            <person name="Yang X."/>
            <person name="Jones A.K."/>
            <person name="Sattelle D.B."/>
            <person name="Ebert P.R."/>
            <person name="Nelson D."/>
            <person name="Scott J.G."/>
            <person name="Beeman R.W."/>
            <person name="Muthukrishnan S."/>
            <person name="Kramer K.J."/>
            <person name="Arakane Y."/>
            <person name="Beeman R.W."/>
            <person name="Zhu Q."/>
            <person name="Hogenkamp D."/>
            <person name="Dixit R."/>
            <person name="Oppert B."/>
            <person name="Jiang H."/>
            <person name="Zou Z."/>
            <person name="Marshall J."/>
            <person name="Elpidina E."/>
            <person name="Vinokurov K."/>
            <person name="Oppert C."/>
            <person name="Zou Z."/>
            <person name="Evans J."/>
            <person name="Lu Z."/>
            <person name="Zhao P."/>
            <person name="Sumathipala N."/>
            <person name="Altincicek B."/>
            <person name="Vilcinskas A."/>
            <person name="Williams M."/>
            <person name="Hultmark D."/>
            <person name="Hetru C."/>
            <person name="Jiang H."/>
            <person name="Grimmelikhuijzen C.J."/>
            <person name="Hauser F."/>
            <person name="Cazzamali G."/>
            <person name="Williamson M."/>
            <person name="Park Y."/>
            <person name="Li B."/>
            <person name="Tanaka Y."/>
            <person name="Predel R."/>
            <person name="Neupert S."/>
            <person name="Schachtner J."/>
            <person name="Verleyen P."/>
            <person name="Raible F."/>
            <person name="Bork P."/>
            <person name="Friedrich M."/>
            <person name="Walden K.K."/>
            <person name="Robertson H.M."/>
            <person name="Angeli S."/>
            <person name="Foret S."/>
            <person name="Bucher G."/>
            <person name="Schuetz S."/>
            <person name="Maleszka R."/>
            <person name="Wimmer E.A."/>
            <person name="Beeman R.W."/>
            <person name="Lorenzen M."/>
            <person name="Tomoyasu Y."/>
            <person name="Miller S.C."/>
            <person name="Grossmann D."/>
            <person name="Bucher G."/>
        </authorList>
    </citation>
    <scope>NUCLEOTIDE SEQUENCE [LARGE SCALE GENOMIC DNA]</scope>
    <source>
        <strain evidence="1 2">Georgia GA2</strain>
    </source>
</reference>